<dbReference type="InterPro" id="IPR010319">
    <property type="entry name" value="Transglutaminase-like_Cys_pept"/>
</dbReference>
<keyword evidence="2" id="KW-1185">Reference proteome</keyword>
<dbReference type="STRING" id="1526658.BHK69_13150"/>
<name>A0A1D7U1N9_9HYPH</name>
<evidence type="ECO:0000313" key="1">
    <source>
        <dbReference type="EMBL" id="AOO81282.1"/>
    </source>
</evidence>
<accession>A0A1D7U1N9</accession>
<dbReference type="PANTHER" id="PTHR39327:SF1">
    <property type="entry name" value="BLR5470 PROTEIN"/>
    <property type="match status" value="1"/>
</dbReference>
<dbReference type="Gene3D" id="3.10.620.30">
    <property type="match status" value="1"/>
</dbReference>
<dbReference type="Pfam" id="PF06035">
    <property type="entry name" value="Peptidase_C93"/>
    <property type="match status" value="1"/>
</dbReference>
<dbReference type="InterPro" id="IPR038765">
    <property type="entry name" value="Papain-like_cys_pep_sf"/>
</dbReference>
<dbReference type="Proteomes" id="UP000094969">
    <property type="component" value="Chromosome"/>
</dbReference>
<organism evidence="1 2">
    <name type="scientific">Bosea vaviloviae</name>
    <dbReference type="NCBI Taxonomy" id="1526658"/>
    <lineage>
        <taxon>Bacteria</taxon>
        <taxon>Pseudomonadati</taxon>
        <taxon>Pseudomonadota</taxon>
        <taxon>Alphaproteobacteria</taxon>
        <taxon>Hyphomicrobiales</taxon>
        <taxon>Boseaceae</taxon>
        <taxon>Bosea</taxon>
    </lineage>
</organism>
<protein>
    <recommendedName>
        <fullName evidence="3">Transglutaminase</fullName>
    </recommendedName>
</protein>
<dbReference type="PANTHER" id="PTHR39327">
    <property type="match status" value="1"/>
</dbReference>
<evidence type="ECO:0000313" key="2">
    <source>
        <dbReference type="Proteomes" id="UP000094969"/>
    </source>
</evidence>
<dbReference type="EMBL" id="CP017147">
    <property type="protein sequence ID" value="AOO81282.1"/>
    <property type="molecule type" value="Genomic_DNA"/>
</dbReference>
<sequence>MTLVGVALAMQSQPTRASIDAADLSEKPALLAENGTAEAGKVLTRFMLQANAMQPLSTPWSDPETTGSSDNLVDAPLLAPKWQKSTGIQFASVLYQPFLPFLQNLPGMLQQQPPVSSDGIPKQVFGSVAISVSNSINAGKWKQILAEQGDNLLKAPCETLRQGCPNPRLQRAREVVREARGLDRNAKARLINRFVNETIQYMTDIENYGELDHWATLAETLNKGRGDCEDIAIVKMWMLKASGVDSSDLHLLIGKHIKLHQDHAILVMRADTDQNYYLDNLNNKIIYSSVEASMQPLLSYGIRGTWLHGYQKARLEAK</sequence>
<dbReference type="KEGG" id="bvv:BHK69_13150"/>
<dbReference type="SUPFAM" id="SSF54001">
    <property type="entry name" value="Cysteine proteinases"/>
    <property type="match status" value="1"/>
</dbReference>
<proteinExistence type="predicted"/>
<evidence type="ECO:0008006" key="3">
    <source>
        <dbReference type="Google" id="ProtNLM"/>
    </source>
</evidence>
<gene>
    <name evidence="1" type="ORF">BHK69_13150</name>
</gene>
<reference evidence="1 2" key="1">
    <citation type="journal article" date="2015" name="Antonie Van Leeuwenhoek">
        <title>Bosea vaviloviae sp. nov., a new species of slow-growing rhizobia isolated from nodules of the relict species Vavilovia formosa (Stev.) Fed.</title>
        <authorList>
            <person name="Safronova V.I."/>
            <person name="Kuznetsova I.G."/>
            <person name="Sazanova A.L."/>
            <person name="Kimeklis A.K."/>
            <person name="Belimov A.A."/>
            <person name="Andronov E.E."/>
            <person name="Pinaev A.G."/>
            <person name="Chizhevskaya E.P."/>
            <person name="Pukhaev A.R."/>
            <person name="Popov K.P."/>
            <person name="Willems A."/>
            <person name="Tikhonovich I.A."/>
        </authorList>
    </citation>
    <scope>NUCLEOTIDE SEQUENCE [LARGE SCALE GENOMIC DNA]</scope>
    <source>
        <strain evidence="1 2">Vaf18</strain>
    </source>
</reference>
<dbReference type="AlphaFoldDB" id="A0A1D7U1N9"/>